<organism evidence="3 4">
    <name type="scientific">Candidatus Falkowbacteria bacterium CG10_big_fil_rev_8_21_14_0_10_37_14</name>
    <dbReference type="NCBI Taxonomy" id="1974561"/>
    <lineage>
        <taxon>Bacteria</taxon>
        <taxon>Candidatus Falkowiibacteriota</taxon>
    </lineage>
</organism>
<dbReference type="GO" id="GO:0016758">
    <property type="term" value="F:hexosyltransferase activity"/>
    <property type="evidence" value="ECO:0007669"/>
    <property type="project" value="TreeGrafter"/>
</dbReference>
<dbReference type="Pfam" id="PF13439">
    <property type="entry name" value="Glyco_transf_4"/>
    <property type="match status" value="1"/>
</dbReference>
<evidence type="ECO:0000313" key="3">
    <source>
        <dbReference type="EMBL" id="PIT96325.1"/>
    </source>
</evidence>
<accession>A0A2M6WU57</accession>
<feature type="domain" description="Glycosyl transferase family 1" evidence="1">
    <location>
        <begin position="191"/>
        <end position="336"/>
    </location>
</feature>
<dbReference type="InterPro" id="IPR050194">
    <property type="entry name" value="Glycosyltransferase_grp1"/>
</dbReference>
<evidence type="ECO:0000313" key="4">
    <source>
        <dbReference type="Proteomes" id="UP000228533"/>
    </source>
</evidence>
<protein>
    <recommendedName>
        <fullName evidence="5">Glycosyl transferase family 1</fullName>
    </recommendedName>
</protein>
<sequence length="378" mass="42306">MKVAFIGQKGMPAVGGGVERYVEDLSIRLAEAGNEVTVYTRAYYTPAALREYSGVKLVSLPSIYTKHLDAITHSFLACMHAIFSGAEIIHFQSIGSALVSPIPRIFNPKIRIVSTLQSRDYEHGKWGRLAKRVLLLGEWLMCKMSDSIVVVTQSMVEYVRERYGKEAIYIPNGAVIQPEVGSESLATWNLESKKYIVAISRFISHKGLSHLVEAYKQLPELKQPLVLVGEGSFTDEYVSELKKLASTDKRIIFTGPQYGETLAELYANAYLFVQPSESEGLSLALLEAMARRVPVLVSDIPENLEAVGQSALVFATRDVEDLREKLRFAVENPEILEEKITLALRRVDICFNWDQIAQNMNELYAQNLNEVKPSEVLS</sequence>
<evidence type="ECO:0000259" key="1">
    <source>
        <dbReference type="Pfam" id="PF00534"/>
    </source>
</evidence>
<dbReference type="SUPFAM" id="SSF53756">
    <property type="entry name" value="UDP-Glycosyltransferase/glycogen phosphorylase"/>
    <property type="match status" value="1"/>
</dbReference>
<dbReference type="Proteomes" id="UP000228533">
    <property type="component" value="Unassembled WGS sequence"/>
</dbReference>
<gene>
    <name evidence="3" type="ORF">COT94_01370</name>
</gene>
<comment type="caution">
    <text evidence="3">The sequence shown here is derived from an EMBL/GenBank/DDBJ whole genome shotgun (WGS) entry which is preliminary data.</text>
</comment>
<dbReference type="PANTHER" id="PTHR45947:SF3">
    <property type="entry name" value="SULFOQUINOVOSYL TRANSFERASE SQD2"/>
    <property type="match status" value="1"/>
</dbReference>
<reference evidence="4" key="1">
    <citation type="submission" date="2017-09" db="EMBL/GenBank/DDBJ databases">
        <title>Depth-based differentiation of microbial function through sediment-hosted aquifers and enrichment of novel symbionts in the deep terrestrial subsurface.</title>
        <authorList>
            <person name="Probst A.J."/>
            <person name="Ladd B."/>
            <person name="Jarett J.K."/>
            <person name="Geller-Mcgrath D.E."/>
            <person name="Sieber C.M.K."/>
            <person name="Emerson J.B."/>
            <person name="Anantharaman K."/>
            <person name="Thomas B.C."/>
            <person name="Malmstrom R."/>
            <person name="Stieglmeier M."/>
            <person name="Klingl A."/>
            <person name="Woyke T."/>
            <person name="Ryan C.M."/>
            <person name="Banfield J.F."/>
        </authorList>
    </citation>
    <scope>NUCLEOTIDE SEQUENCE [LARGE SCALE GENOMIC DNA]</scope>
</reference>
<dbReference type="Pfam" id="PF00534">
    <property type="entry name" value="Glycos_transf_1"/>
    <property type="match status" value="1"/>
</dbReference>
<dbReference type="CDD" id="cd03801">
    <property type="entry name" value="GT4_PimA-like"/>
    <property type="match status" value="1"/>
</dbReference>
<evidence type="ECO:0008006" key="5">
    <source>
        <dbReference type="Google" id="ProtNLM"/>
    </source>
</evidence>
<evidence type="ECO:0000259" key="2">
    <source>
        <dbReference type="Pfam" id="PF13439"/>
    </source>
</evidence>
<feature type="domain" description="Glycosyltransferase subfamily 4-like N-terminal" evidence="2">
    <location>
        <begin position="16"/>
        <end position="173"/>
    </location>
</feature>
<dbReference type="InterPro" id="IPR001296">
    <property type="entry name" value="Glyco_trans_1"/>
</dbReference>
<name>A0A2M6WU57_9BACT</name>
<dbReference type="AlphaFoldDB" id="A0A2M6WU57"/>
<dbReference type="Gene3D" id="3.40.50.2000">
    <property type="entry name" value="Glycogen Phosphorylase B"/>
    <property type="match status" value="2"/>
</dbReference>
<dbReference type="InterPro" id="IPR028098">
    <property type="entry name" value="Glyco_trans_4-like_N"/>
</dbReference>
<proteinExistence type="predicted"/>
<dbReference type="PANTHER" id="PTHR45947">
    <property type="entry name" value="SULFOQUINOVOSYL TRANSFERASE SQD2"/>
    <property type="match status" value="1"/>
</dbReference>
<dbReference type="EMBL" id="PFAM01000008">
    <property type="protein sequence ID" value="PIT96325.1"/>
    <property type="molecule type" value="Genomic_DNA"/>
</dbReference>